<sequence>MSSNGILMKAPAMLPQFVSAGVGILAFLILCFSLNAAYNIWFHPLSKYPGPRWQAASRLPCTIQIFRGTATQNTARLHELYGHAVRITPNTLSFTSSQAWDDIYGLRRQNGRGNFPKDPSFYMTPPGEADTIVRDIWLGIDSNES</sequence>
<proteinExistence type="predicted"/>
<dbReference type="OrthoDB" id="4794200at2759"/>
<evidence type="ECO:0000313" key="2">
    <source>
        <dbReference type="EMBL" id="KAF0329990.1"/>
    </source>
</evidence>
<reference evidence="2 3" key="1">
    <citation type="submission" date="2019-12" db="EMBL/GenBank/DDBJ databases">
        <title>A genome sequence resource for the geographically widespread anthracnose pathogen Colletotrichum asianum.</title>
        <authorList>
            <person name="Meng Y."/>
        </authorList>
    </citation>
    <scope>NUCLEOTIDE SEQUENCE [LARGE SCALE GENOMIC DNA]</scope>
    <source>
        <strain evidence="2 3">ICMP 18580</strain>
    </source>
</reference>
<organism evidence="2 3">
    <name type="scientific">Colletotrichum asianum</name>
    <dbReference type="NCBI Taxonomy" id="702518"/>
    <lineage>
        <taxon>Eukaryota</taxon>
        <taxon>Fungi</taxon>
        <taxon>Dikarya</taxon>
        <taxon>Ascomycota</taxon>
        <taxon>Pezizomycotina</taxon>
        <taxon>Sordariomycetes</taxon>
        <taxon>Hypocreomycetidae</taxon>
        <taxon>Glomerellales</taxon>
        <taxon>Glomerellaceae</taxon>
        <taxon>Colletotrichum</taxon>
        <taxon>Colletotrichum gloeosporioides species complex</taxon>
    </lineage>
</organism>
<name>A0A8H3WNS3_9PEZI</name>
<evidence type="ECO:0000256" key="1">
    <source>
        <dbReference type="SAM" id="Phobius"/>
    </source>
</evidence>
<accession>A0A8H3WNS3</accession>
<protein>
    <submittedName>
        <fullName evidence="2">Trichothecene C-15 hydroxylase</fullName>
    </submittedName>
</protein>
<evidence type="ECO:0000313" key="3">
    <source>
        <dbReference type="Proteomes" id="UP000434172"/>
    </source>
</evidence>
<keyword evidence="1" id="KW-1133">Transmembrane helix</keyword>
<keyword evidence="3" id="KW-1185">Reference proteome</keyword>
<gene>
    <name evidence="2" type="ORF">GQ607_002757</name>
</gene>
<dbReference type="EMBL" id="WOWK01000009">
    <property type="protein sequence ID" value="KAF0329990.1"/>
    <property type="molecule type" value="Genomic_DNA"/>
</dbReference>
<comment type="caution">
    <text evidence="2">The sequence shown here is derived from an EMBL/GenBank/DDBJ whole genome shotgun (WGS) entry which is preliminary data.</text>
</comment>
<feature type="transmembrane region" description="Helical" evidence="1">
    <location>
        <begin position="20"/>
        <end position="42"/>
    </location>
</feature>
<dbReference type="AlphaFoldDB" id="A0A8H3WNS3"/>
<keyword evidence="1" id="KW-0472">Membrane</keyword>
<dbReference type="Proteomes" id="UP000434172">
    <property type="component" value="Unassembled WGS sequence"/>
</dbReference>
<keyword evidence="1" id="KW-0812">Transmembrane</keyword>